<comment type="caution">
    <text evidence="2">The sequence shown here is derived from an EMBL/GenBank/DDBJ whole genome shotgun (WGS) entry which is preliminary data.</text>
</comment>
<feature type="non-terminal residue" evidence="2">
    <location>
        <position position="1"/>
    </location>
</feature>
<dbReference type="AlphaFoldDB" id="A0A7Y0SG25"/>
<proteinExistence type="predicted"/>
<gene>
    <name evidence="2" type="ORF">HKB16_08185</name>
</gene>
<evidence type="ECO:0000313" key="2">
    <source>
        <dbReference type="EMBL" id="NMU82859.1"/>
    </source>
</evidence>
<organism evidence="2 3">
    <name type="scientific">Vibrio parahaemolyticus</name>
    <dbReference type="NCBI Taxonomy" id="670"/>
    <lineage>
        <taxon>Bacteria</taxon>
        <taxon>Pseudomonadati</taxon>
        <taxon>Pseudomonadota</taxon>
        <taxon>Gammaproteobacteria</taxon>
        <taxon>Vibrionales</taxon>
        <taxon>Vibrionaceae</taxon>
        <taxon>Vibrio</taxon>
    </lineage>
</organism>
<accession>A0A7Y0SG25</accession>
<sequence>TEKVFDDAQRAAKESLSPGAAYQAGCGLNDLLKFLIDHKLLKPFTWKSGLKKPADNATGDDADKRRQDKMPDEDALLALASVNAQ</sequence>
<reference evidence="2 3" key="1">
    <citation type="submission" date="2020-04" db="EMBL/GenBank/DDBJ databases">
        <title>Whole-genome sequencing of Vibrio spp. from China reveals different genetic environments of blaCTX-M-14 among diverse lineages.</title>
        <authorList>
            <person name="Zheng Z."/>
            <person name="Ye L."/>
            <person name="Chen S."/>
        </authorList>
    </citation>
    <scope>NUCLEOTIDE SEQUENCE [LARGE SCALE GENOMIC DNA]</scope>
    <source>
        <strain evidence="2 3">Vb0551</strain>
    </source>
</reference>
<name>A0A7Y0SG25_VIBPH</name>
<evidence type="ECO:0000256" key="1">
    <source>
        <dbReference type="SAM" id="MobiDB-lite"/>
    </source>
</evidence>
<feature type="region of interest" description="Disordered" evidence="1">
    <location>
        <begin position="48"/>
        <end position="72"/>
    </location>
</feature>
<feature type="non-terminal residue" evidence="2">
    <location>
        <position position="85"/>
    </location>
</feature>
<feature type="compositionally biased region" description="Basic and acidic residues" evidence="1">
    <location>
        <begin position="61"/>
        <end position="72"/>
    </location>
</feature>
<protein>
    <submittedName>
        <fullName evidence="2">Integrase</fullName>
    </submittedName>
</protein>
<dbReference type="EMBL" id="JABCLB010001040">
    <property type="protein sequence ID" value="NMU82859.1"/>
    <property type="molecule type" value="Genomic_DNA"/>
</dbReference>
<evidence type="ECO:0000313" key="3">
    <source>
        <dbReference type="Proteomes" id="UP000518904"/>
    </source>
</evidence>
<dbReference type="Proteomes" id="UP000518904">
    <property type="component" value="Unassembled WGS sequence"/>
</dbReference>